<dbReference type="GO" id="GO:0005506">
    <property type="term" value="F:iron ion binding"/>
    <property type="evidence" value="ECO:0007669"/>
    <property type="project" value="InterPro"/>
</dbReference>
<dbReference type="InterPro" id="IPR036396">
    <property type="entry name" value="Cyt_P450_sf"/>
</dbReference>
<organism evidence="15">
    <name type="scientific">Fagus sylvatica</name>
    <name type="common">Beechnut</name>
    <dbReference type="NCBI Taxonomy" id="28930"/>
    <lineage>
        <taxon>Eukaryota</taxon>
        <taxon>Viridiplantae</taxon>
        <taxon>Streptophyta</taxon>
        <taxon>Embryophyta</taxon>
        <taxon>Tracheophyta</taxon>
        <taxon>Spermatophyta</taxon>
        <taxon>Magnoliopsida</taxon>
        <taxon>eudicotyledons</taxon>
        <taxon>Gunneridae</taxon>
        <taxon>Pentapetalae</taxon>
        <taxon>rosids</taxon>
        <taxon>fabids</taxon>
        <taxon>Fagales</taxon>
        <taxon>Fagaceae</taxon>
        <taxon>Fagus</taxon>
    </lineage>
</organism>
<evidence type="ECO:0000256" key="14">
    <source>
        <dbReference type="SAM" id="MobiDB-lite"/>
    </source>
</evidence>
<dbReference type="Pfam" id="PF00067">
    <property type="entry name" value="p450"/>
    <property type="match status" value="1"/>
</dbReference>
<keyword evidence="11" id="KW-0472">Membrane</keyword>
<dbReference type="AlphaFoldDB" id="A0A2N9GD85"/>
<dbReference type="InterPro" id="IPR017972">
    <property type="entry name" value="Cyt_P450_CS"/>
</dbReference>
<evidence type="ECO:0000256" key="1">
    <source>
        <dbReference type="ARBA" id="ARBA00001971"/>
    </source>
</evidence>
<evidence type="ECO:0000256" key="2">
    <source>
        <dbReference type="ARBA" id="ARBA00004167"/>
    </source>
</evidence>
<keyword evidence="8 13" id="KW-0560">Oxidoreductase</keyword>
<gene>
    <name evidence="15" type="ORF">FSB_LOCUS25240</name>
</gene>
<keyword evidence="9 12" id="KW-0408">Iron</keyword>
<evidence type="ECO:0000313" key="15">
    <source>
        <dbReference type="EMBL" id="SPC97358.1"/>
    </source>
</evidence>
<accession>A0A2N9GD85</accession>
<keyword evidence="4 12" id="KW-0349">Heme</keyword>
<dbReference type="GO" id="GO:0020037">
    <property type="term" value="F:heme binding"/>
    <property type="evidence" value="ECO:0007669"/>
    <property type="project" value="InterPro"/>
</dbReference>
<evidence type="ECO:0000256" key="8">
    <source>
        <dbReference type="ARBA" id="ARBA00023002"/>
    </source>
</evidence>
<evidence type="ECO:0008006" key="16">
    <source>
        <dbReference type="Google" id="ProtNLM"/>
    </source>
</evidence>
<dbReference type="PRINTS" id="PR00463">
    <property type="entry name" value="EP450I"/>
</dbReference>
<sequence>MSKAKRQNHMLLPGPWKMPLIGNLHQLVFSLPHRSLTDLAKKYGPIMQLQLGEVLAIVISSPKVAKEVMKTHDAAFANRPNVLAVEVMSYDNSSLIFSRYNDYWRKMRKILVTEFLSAKRIQSFKTIREEEVWNLIESISSSYQGLQINFTEKMSSLTYGITARAAIGKKCKYEKELISLIKETFILSGGFDVPDLFPSLKFLSFLTGTKPALEKMHRKLDRILDDIIKDHKKKRSSTSASKHEGSDPEDIVDVLLKLQEAGELDFNVTSNHIKAVTLDVFSGASETSATMMEWTMSELLRNPRVMEKAQAEVRRVLKGQKNIDDVDIQKLDYLKLVVKEILRLHPPAALIPRESREKCEINGYEIPNNTKVFINAWAIGRDTEYWIDADSFCPERFQGSLIDFKGTNFEFIPFGGGRRICPGISFALANIELFLSQLLYHFNWKLPNEIKPEELDMSESFGLSSSHPPRATSPSATSNRTTTLPVPPAPAPAPPATAPPPSPFQHPLRHRPLARQPTVPDPPLQTTAPPNHRASTSTRRQHPSPPDLSLSRIYLSEPSAHTIKSSFNDKPINEAAKARKFCICGD</sequence>
<name>A0A2N9GD85_FAGSY</name>
<keyword evidence="6 12" id="KW-0479">Metal-binding</keyword>
<evidence type="ECO:0000256" key="4">
    <source>
        <dbReference type="ARBA" id="ARBA00022617"/>
    </source>
</evidence>
<comment type="cofactor">
    <cofactor evidence="1 12">
        <name>heme</name>
        <dbReference type="ChEBI" id="CHEBI:30413"/>
    </cofactor>
</comment>
<dbReference type="GO" id="GO:0016705">
    <property type="term" value="F:oxidoreductase activity, acting on paired donors, with incorporation or reduction of molecular oxygen"/>
    <property type="evidence" value="ECO:0007669"/>
    <property type="project" value="InterPro"/>
</dbReference>
<keyword evidence="5" id="KW-0812">Transmembrane</keyword>
<dbReference type="GO" id="GO:0004497">
    <property type="term" value="F:monooxygenase activity"/>
    <property type="evidence" value="ECO:0007669"/>
    <property type="project" value="UniProtKB-KW"/>
</dbReference>
<feature type="compositionally biased region" description="Pro residues" evidence="14">
    <location>
        <begin position="485"/>
        <end position="504"/>
    </location>
</feature>
<evidence type="ECO:0000256" key="12">
    <source>
        <dbReference type="PIRSR" id="PIRSR602401-1"/>
    </source>
</evidence>
<evidence type="ECO:0000256" key="3">
    <source>
        <dbReference type="ARBA" id="ARBA00010617"/>
    </source>
</evidence>
<dbReference type="EMBL" id="OIVN01001763">
    <property type="protein sequence ID" value="SPC97358.1"/>
    <property type="molecule type" value="Genomic_DNA"/>
</dbReference>
<keyword evidence="10 13" id="KW-0503">Monooxygenase</keyword>
<dbReference type="InterPro" id="IPR002401">
    <property type="entry name" value="Cyt_P450_E_grp-I"/>
</dbReference>
<evidence type="ECO:0000256" key="11">
    <source>
        <dbReference type="ARBA" id="ARBA00023136"/>
    </source>
</evidence>
<dbReference type="PROSITE" id="PS00086">
    <property type="entry name" value="CYTOCHROME_P450"/>
    <property type="match status" value="1"/>
</dbReference>
<evidence type="ECO:0000256" key="6">
    <source>
        <dbReference type="ARBA" id="ARBA00022723"/>
    </source>
</evidence>
<dbReference type="PANTHER" id="PTHR47953">
    <property type="entry name" value="OS08G0105600 PROTEIN"/>
    <property type="match status" value="1"/>
</dbReference>
<feature type="binding site" description="axial binding residue" evidence="12">
    <location>
        <position position="421"/>
    </location>
    <ligand>
        <name>heme</name>
        <dbReference type="ChEBI" id="CHEBI:30413"/>
    </ligand>
    <ligandPart>
        <name>Fe</name>
        <dbReference type="ChEBI" id="CHEBI:18248"/>
    </ligandPart>
</feature>
<dbReference type="InterPro" id="IPR052306">
    <property type="entry name" value="CYP450_71D"/>
</dbReference>
<feature type="compositionally biased region" description="Polar residues" evidence="14">
    <location>
        <begin position="524"/>
        <end position="538"/>
    </location>
</feature>
<dbReference type="PANTHER" id="PTHR47953:SF19">
    <property type="entry name" value="OS06G0641600 PROTEIN"/>
    <property type="match status" value="1"/>
</dbReference>
<dbReference type="SUPFAM" id="SSF48264">
    <property type="entry name" value="Cytochrome P450"/>
    <property type="match status" value="1"/>
</dbReference>
<comment type="similarity">
    <text evidence="3 13">Belongs to the cytochrome P450 family.</text>
</comment>
<comment type="subcellular location">
    <subcellularLocation>
        <location evidence="2">Membrane</location>
        <topology evidence="2">Single-pass membrane protein</topology>
    </subcellularLocation>
</comment>
<dbReference type="InterPro" id="IPR001128">
    <property type="entry name" value="Cyt_P450"/>
</dbReference>
<dbReference type="CDD" id="cd11072">
    <property type="entry name" value="CYP71-like"/>
    <property type="match status" value="1"/>
</dbReference>
<keyword evidence="7" id="KW-1133">Transmembrane helix</keyword>
<dbReference type="PRINTS" id="PR00385">
    <property type="entry name" value="P450"/>
</dbReference>
<reference evidence="15" key="1">
    <citation type="submission" date="2018-02" db="EMBL/GenBank/DDBJ databases">
        <authorList>
            <person name="Cohen D.B."/>
            <person name="Kent A.D."/>
        </authorList>
    </citation>
    <scope>NUCLEOTIDE SEQUENCE</scope>
</reference>
<feature type="compositionally biased region" description="Polar residues" evidence="14">
    <location>
        <begin position="461"/>
        <end position="480"/>
    </location>
</feature>
<evidence type="ECO:0000256" key="10">
    <source>
        <dbReference type="ARBA" id="ARBA00023033"/>
    </source>
</evidence>
<dbReference type="FunFam" id="1.10.630.10:FF:000043">
    <property type="entry name" value="Cytochrome P450 99A2"/>
    <property type="match status" value="1"/>
</dbReference>
<evidence type="ECO:0000256" key="7">
    <source>
        <dbReference type="ARBA" id="ARBA00022989"/>
    </source>
</evidence>
<feature type="region of interest" description="Disordered" evidence="14">
    <location>
        <begin position="459"/>
        <end position="551"/>
    </location>
</feature>
<dbReference type="GO" id="GO:0016020">
    <property type="term" value="C:membrane"/>
    <property type="evidence" value="ECO:0007669"/>
    <property type="project" value="UniProtKB-SubCell"/>
</dbReference>
<evidence type="ECO:0000256" key="13">
    <source>
        <dbReference type="RuleBase" id="RU000461"/>
    </source>
</evidence>
<evidence type="ECO:0000256" key="5">
    <source>
        <dbReference type="ARBA" id="ARBA00022692"/>
    </source>
</evidence>
<proteinExistence type="inferred from homology"/>
<dbReference type="Gene3D" id="1.10.630.10">
    <property type="entry name" value="Cytochrome P450"/>
    <property type="match status" value="1"/>
</dbReference>
<protein>
    <recommendedName>
        <fullName evidence="16">Premnaspirodiene oxygenase-like</fullName>
    </recommendedName>
</protein>
<evidence type="ECO:0000256" key="9">
    <source>
        <dbReference type="ARBA" id="ARBA00023004"/>
    </source>
</evidence>